<feature type="domain" description="Gamma-glutamylcyclotransferase AIG2-like" evidence="1">
    <location>
        <begin position="5"/>
        <end position="100"/>
    </location>
</feature>
<dbReference type="Gene3D" id="3.10.490.10">
    <property type="entry name" value="Gamma-glutamyl cyclotransferase-like"/>
    <property type="match status" value="1"/>
</dbReference>
<dbReference type="InterPro" id="IPR036568">
    <property type="entry name" value="GGCT-like_sf"/>
</dbReference>
<dbReference type="InterPro" id="IPR009288">
    <property type="entry name" value="AIG2-like_dom"/>
</dbReference>
<comment type="caution">
    <text evidence="2">The sequence shown here is derived from an EMBL/GenBank/DDBJ whole genome shotgun (WGS) entry which is preliminary data.</text>
</comment>
<dbReference type="STRING" id="929558.SMGD1_2095"/>
<dbReference type="PATRIC" id="fig|929558.5.peg.2086"/>
<accession>H1FXC2</accession>
<dbReference type="OrthoDB" id="8538589at2"/>
<organism evidence="2 3">
    <name type="scientific">Sulfurimonas gotlandica (strain DSM 19862 / JCM 16533 / GD1)</name>
    <dbReference type="NCBI Taxonomy" id="929558"/>
    <lineage>
        <taxon>Bacteria</taxon>
        <taxon>Pseudomonadati</taxon>
        <taxon>Campylobacterota</taxon>
        <taxon>Epsilonproteobacteria</taxon>
        <taxon>Campylobacterales</taxon>
        <taxon>Sulfurimonadaceae</taxon>
        <taxon>Sulfurimonas</taxon>
    </lineage>
</organism>
<gene>
    <name evidence="2" type="ORF">SMGD1_2095</name>
</gene>
<dbReference type="HOGENOM" id="CLU_2262404_0_0_7"/>
<evidence type="ECO:0000259" key="1">
    <source>
        <dbReference type="Pfam" id="PF06094"/>
    </source>
</evidence>
<reference evidence="2 3" key="1">
    <citation type="journal article" date="2012" name="Proc. Natl. Acad. Sci. U.S.A.">
        <title>Genome and physiology of a model Epsilonproteobacterium responsible for sulfide detoxification in marine oxygen depletion zones.</title>
        <authorList>
            <person name="Grote J."/>
            <person name="Schott T."/>
            <person name="Bruckner C.G."/>
            <person name="Glockner F.O."/>
            <person name="Jost G."/>
            <person name="Teeling H."/>
            <person name="Labrenz M."/>
            <person name="Jurgens K."/>
        </authorList>
    </citation>
    <scope>NUCLEOTIDE SEQUENCE [LARGE SCALE GENOMIC DNA]</scope>
    <source>
        <strain evidence="2 3">GD1</strain>
    </source>
</reference>
<dbReference type="Pfam" id="PF06094">
    <property type="entry name" value="GGACT"/>
    <property type="match status" value="1"/>
</dbReference>
<dbReference type="SUPFAM" id="SSF110857">
    <property type="entry name" value="Gamma-glutamyl cyclotransferase-like"/>
    <property type="match status" value="1"/>
</dbReference>
<proteinExistence type="predicted"/>
<dbReference type="CDD" id="cd06661">
    <property type="entry name" value="GGCT_like"/>
    <property type="match status" value="1"/>
</dbReference>
<protein>
    <recommendedName>
        <fullName evidence="1">Gamma-glutamylcyclotransferase AIG2-like domain-containing protein</fullName>
    </recommendedName>
</protein>
<dbReference type="InterPro" id="IPR013024">
    <property type="entry name" value="GGCT-like"/>
</dbReference>
<dbReference type="AlphaFoldDB" id="H1FXC2"/>
<keyword evidence="3" id="KW-1185">Reference proteome</keyword>
<dbReference type="EMBL" id="AFRZ01000001">
    <property type="protein sequence ID" value="EHP30618.1"/>
    <property type="molecule type" value="Genomic_DNA"/>
</dbReference>
<evidence type="ECO:0000313" key="3">
    <source>
        <dbReference type="Proteomes" id="UP000006431"/>
    </source>
</evidence>
<dbReference type="Proteomes" id="UP000006431">
    <property type="component" value="Unassembled WGS sequence"/>
</dbReference>
<sequence>MSLKIFSYGTLQKSKFTRGKEVKPGTLTGAYEIMSGNFPLLQEMYKGTNVISGLLFEVTQDEINEIDDYENMPHFFKRQEKEIVLEDGTKATAWVYLLNEQIG</sequence>
<dbReference type="RefSeq" id="WP_008341314.1">
    <property type="nucleotide sequence ID" value="NZ_AFRZ01000001.1"/>
</dbReference>
<name>H1FXC2_SULGG</name>
<evidence type="ECO:0000313" key="2">
    <source>
        <dbReference type="EMBL" id="EHP30618.1"/>
    </source>
</evidence>